<dbReference type="PANTHER" id="PTHR21661">
    <property type="entry name" value="EPOXIDE HYDROLASE 1-RELATED"/>
    <property type="match status" value="1"/>
</dbReference>
<dbReference type="Proteomes" id="UP000518752">
    <property type="component" value="Unassembled WGS sequence"/>
</dbReference>
<reference evidence="4 5" key="1">
    <citation type="journal article" date="2020" name="ISME J.">
        <title>Uncovering the hidden diversity of litter-decomposition mechanisms in mushroom-forming fungi.</title>
        <authorList>
            <person name="Floudas D."/>
            <person name="Bentzer J."/>
            <person name="Ahren D."/>
            <person name="Johansson T."/>
            <person name="Persson P."/>
            <person name="Tunlid A."/>
        </authorList>
    </citation>
    <scope>NUCLEOTIDE SEQUENCE [LARGE SCALE GENOMIC DNA]</scope>
    <source>
        <strain evidence="4 5">CBS 406.79</strain>
    </source>
</reference>
<evidence type="ECO:0000256" key="1">
    <source>
        <dbReference type="ARBA" id="ARBA00010088"/>
    </source>
</evidence>
<feature type="region of interest" description="Disordered" evidence="3">
    <location>
        <begin position="305"/>
        <end position="324"/>
    </location>
</feature>
<dbReference type="Gene3D" id="3.40.50.1820">
    <property type="entry name" value="alpha/beta hydrolase"/>
    <property type="match status" value="1"/>
</dbReference>
<dbReference type="CDD" id="cd07035">
    <property type="entry name" value="TPP_PYR_POX_like"/>
    <property type="match status" value="1"/>
</dbReference>
<gene>
    <name evidence="4" type="ORF">D9757_013054</name>
</gene>
<keyword evidence="2" id="KW-0378">Hydrolase</keyword>
<comment type="caution">
    <text evidence="4">The sequence shown here is derived from an EMBL/GenBank/DDBJ whole genome shotgun (WGS) entry which is preliminary data.</text>
</comment>
<evidence type="ECO:0000256" key="2">
    <source>
        <dbReference type="ARBA" id="ARBA00022801"/>
    </source>
</evidence>
<comment type="similarity">
    <text evidence="1">Belongs to the peptidase S33 family.</text>
</comment>
<dbReference type="AlphaFoldDB" id="A0A8H5LHP4"/>
<evidence type="ECO:0000313" key="5">
    <source>
        <dbReference type="Proteomes" id="UP000518752"/>
    </source>
</evidence>
<dbReference type="InterPro" id="IPR029058">
    <property type="entry name" value="AB_hydrolase_fold"/>
</dbReference>
<dbReference type="OrthoDB" id="7130006at2759"/>
<dbReference type="EMBL" id="JAACJN010000237">
    <property type="protein sequence ID" value="KAF5357532.1"/>
    <property type="molecule type" value="Genomic_DNA"/>
</dbReference>
<evidence type="ECO:0000256" key="3">
    <source>
        <dbReference type="SAM" id="MobiDB-lite"/>
    </source>
</evidence>
<proteinExistence type="inferred from homology"/>
<accession>A0A8H5LHP4</accession>
<organism evidence="4 5">
    <name type="scientific">Collybiopsis confluens</name>
    <dbReference type="NCBI Taxonomy" id="2823264"/>
    <lineage>
        <taxon>Eukaryota</taxon>
        <taxon>Fungi</taxon>
        <taxon>Dikarya</taxon>
        <taxon>Basidiomycota</taxon>
        <taxon>Agaricomycotina</taxon>
        <taxon>Agaricomycetes</taxon>
        <taxon>Agaricomycetidae</taxon>
        <taxon>Agaricales</taxon>
        <taxon>Marasmiineae</taxon>
        <taxon>Omphalotaceae</taxon>
        <taxon>Collybiopsis</taxon>
    </lineage>
</organism>
<protein>
    <submittedName>
        <fullName evidence="4">Uncharacterized protein</fullName>
    </submittedName>
</protein>
<dbReference type="SUPFAM" id="SSF53474">
    <property type="entry name" value="alpha/beta-Hydrolases"/>
    <property type="match status" value="1"/>
</dbReference>
<feature type="region of interest" description="Disordered" evidence="3">
    <location>
        <begin position="335"/>
        <end position="382"/>
    </location>
</feature>
<feature type="compositionally biased region" description="Basic and acidic residues" evidence="3">
    <location>
        <begin position="210"/>
        <end position="229"/>
    </location>
</feature>
<dbReference type="GO" id="GO:0004301">
    <property type="term" value="F:epoxide hydrolase activity"/>
    <property type="evidence" value="ECO:0007669"/>
    <property type="project" value="TreeGrafter"/>
</dbReference>
<feature type="region of interest" description="Disordered" evidence="3">
    <location>
        <begin position="679"/>
        <end position="710"/>
    </location>
</feature>
<feature type="region of interest" description="Disordered" evidence="3">
    <location>
        <begin position="210"/>
        <end position="235"/>
    </location>
</feature>
<dbReference type="PANTHER" id="PTHR21661:SF35">
    <property type="entry name" value="EPOXIDE HYDROLASE"/>
    <property type="match status" value="1"/>
</dbReference>
<evidence type="ECO:0000313" key="4">
    <source>
        <dbReference type="EMBL" id="KAF5357532.1"/>
    </source>
</evidence>
<sequence length="710" mass="78198">MPKCGLFESLGFQAPSLSLSSSLSSTLSSLPEKALRLDLTESARKARLGIVSSGGRGGVGVGEEEEGVGVRVSKEGYRDRIRSAGIIADRLMDLELGEVEVEVEVQERGHVRGEKKRESVSWGDFVNVGFDREKMEKMIPAIRLSAGAGAGGGGGGVGMGLVGGYVGADEKIANIAEFALDTGLDAALQFSLGEFGVLELEGMMLKERERMEREKEKEANGNVQGDKERERKRKEKNITDSSYWISVTCSIRVDLINILRLRLWVYLPPPLTLPLPPPHPLHHLRNVQPIYSVFLLLRQLHRRPPLRPNSTNRPLNQKVLKPKQDLVPTEYHTVEFETRLTSGGETEEEGVDGDLSSSRGGGSGFDSSTGAMGSEEPGSGDGFLEAAARRRKAARLAECEPLKFERRGGEVKSFHVVALSRPGYGFSEAPRKTGFAADQYAEVGHKLMLALGYNKYGRFSTMVKNNMAQISLQSLKEGIGIMPVISLKYGANHSKAWHTNSPADALPPRLWSNPIAYIQHMLLSYTAAAKAGLERSAWFQKEGRGCYSEQSTQPQTPGYSLTDSPECEWMMRLQDIPDQSAIARQYTRYTAQINIVQVVALALQIATTEPKGPVFLCSDSQHLLRLSTGSHVCQCYHPVHKPERDERSVMIIGASRHSGPNCYCLPILDFNRYPPETECPDPFPTETRNDSSSEGHWVISDYSGFNTETE</sequence>
<keyword evidence="5" id="KW-1185">Reference proteome</keyword>
<name>A0A8H5LHP4_9AGAR</name>
<dbReference type="GO" id="GO:0097176">
    <property type="term" value="P:epoxide metabolic process"/>
    <property type="evidence" value="ECO:0007669"/>
    <property type="project" value="TreeGrafter"/>
</dbReference>